<dbReference type="EMBL" id="VKGK01000017">
    <property type="protein sequence ID" value="TRY13662.1"/>
    <property type="molecule type" value="Genomic_DNA"/>
</dbReference>
<dbReference type="Proteomes" id="UP000318126">
    <property type="component" value="Unassembled WGS sequence"/>
</dbReference>
<accession>A0A553JMH6</accession>
<dbReference type="AlphaFoldDB" id="A0A553JMH6"/>
<protein>
    <submittedName>
        <fullName evidence="1">Uncharacterized protein</fullName>
    </submittedName>
</protein>
<gene>
    <name evidence="1" type="ORF">FN961_14475</name>
</gene>
<sequence length="222" mass="25370">MTLSIPLIDIPFDLRHTCWFCAEPCDAHFEYHANNHTSHPSLSVPACKECLKLAKQHKLTSIWECQVAVKDELMRIYAKHLAIGINWTEQELIDSEFSCKVFEGFKKSGWMMYLIARDRVNAPSWPIVIDGVPLESDQVNSNFEFDGVKYPSLSKAISHYSETLGLDKLFLQAVVSQVGRARFGYAVRLCRINITSNKRVKQEVLKDLAIEQGEELSNSTWF</sequence>
<proteinExistence type="predicted"/>
<evidence type="ECO:0000313" key="1">
    <source>
        <dbReference type="EMBL" id="TRY13662.1"/>
    </source>
</evidence>
<keyword evidence="2" id="KW-1185">Reference proteome</keyword>
<reference evidence="2" key="1">
    <citation type="submission" date="2019-07" db="EMBL/GenBank/DDBJ databases">
        <title>Shewanella sp. YLB-08 draft genomic sequence.</title>
        <authorList>
            <person name="Yu L."/>
        </authorList>
    </citation>
    <scope>NUCLEOTIDE SEQUENCE [LARGE SCALE GENOMIC DNA]</scope>
    <source>
        <strain evidence="2">JCM 20706</strain>
    </source>
</reference>
<comment type="caution">
    <text evidence="1">The sequence shown here is derived from an EMBL/GenBank/DDBJ whole genome shotgun (WGS) entry which is preliminary data.</text>
</comment>
<dbReference type="OrthoDB" id="5888461at2"/>
<evidence type="ECO:0000313" key="2">
    <source>
        <dbReference type="Proteomes" id="UP000318126"/>
    </source>
</evidence>
<name>A0A553JMH6_SHEHA</name>
<dbReference type="RefSeq" id="WP_144040892.1">
    <property type="nucleotide sequence ID" value="NZ_BMPL01000038.1"/>
</dbReference>
<organism evidence="1 2">
    <name type="scientific">Shewanella hanedai</name>
    <name type="common">Alteromonas hanedai</name>
    <dbReference type="NCBI Taxonomy" id="25"/>
    <lineage>
        <taxon>Bacteria</taxon>
        <taxon>Pseudomonadati</taxon>
        <taxon>Pseudomonadota</taxon>
        <taxon>Gammaproteobacteria</taxon>
        <taxon>Alteromonadales</taxon>
        <taxon>Shewanellaceae</taxon>
        <taxon>Shewanella</taxon>
    </lineage>
</organism>